<sequence>MILIPQKLFKEKSGGGKKSRTDDNPSYGSDYCNKQAIIGKRSNITVSTQD</sequence>
<evidence type="ECO:0000313" key="3">
    <source>
        <dbReference type="Proteomes" id="UP000182998"/>
    </source>
</evidence>
<feature type="compositionally biased region" description="Basic and acidic residues" evidence="1">
    <location>
        <begin position="9"/>
        <end position="23"/>
    </location>
</feature>
<keyword evidence="3" id="KW-1185">Reference proteome</keyword>
<accession>A0A1G5AS53</accession>
<evidence type="ECO:0000256" key="1">
    <source>
        <dbReference type="SAM" id="MobiDB-lite"/>
    </source>
</evidence>
<reference evidence="2 3" key="1">
    <citation type="submission" date="2016-10" db="EMBL/GenBank/DDBJ databases">
        <authorList>
            <person name="Varghese N."/>
            <person name="Submissions S."/>
        </authorList>
    </citation>
    <scope>NUCLEOTIDE SEQUENCE [LARGE SCALE GENOMIC DNA]</scope>
    <source>
        <strain evidence="2 3">ATCC 33218</strain>
    </source>
</reference>
<name>A0A1G5AS53_LEGMI</name>
<organism evidence="2 3">
    <name type="scientific">Legionella micdadei</name>
    <name type="common">Tatlockia micdadei</name>
    <dbReference type="NCBI Taxonomy" id="451"/>
    <lineage>
        <taxon>Bacteria</taxon>
        <taxon>Pseudomonadati</taxon>
        <taxon>Pseudomonadota</taxon>
        <taxon>Gammaproteobacteria</taxon>
        <taxon>Legionellales</taxon>
        <taxon>Legionellaceae</taxon>
        <taxon>Legionella</taxon>
    </lineage>
</organism>
<protein>
    <submittedName>
        <fullName evidence="2">Uncharacterized protein</fullName>
    </submittedName>
</protein>
<gene>
    <name evidence="2" type="ORF">SAMN02982997_00108</name>
</gene>
<evidence type="ECO:0000313" key="2">
    <source>
        <dbReference type="EMBL" id="SCX80718.1"/>
    </source>
</evidence>
<comment type="caution">
    <text evidence="2">The sequence shown here is derived from an EMBL/GenBank/DDBJ whole genome shotgun (WGS) entry which is preliminary data.</text>
</comment>
<dbReference type="Proteomes" id="UP000182998">
    <property type="component" value="Unassembled WGS sequence"/>
</dbReference>
<feature type="region of interest" description="Disordered" evidence="1">
    <location>
        <begin position="9"/>
        <end position="32"/>
    </location>
</feature>
<dbReference type="EMBL" id="FMVN01000001">
    <property type="protein sequence ID" value="SCX80718.1"/>
    <property type="molecule type" value="Genomic_DNA"/>
</dbReference>
<proteinExistence type="predicted"/>